<dbReference type="KEGG" id="bbet:F8237_21435"/>
<protein>
    <submittedName>
        <fullName evidence="1">Uncharacterized protein</fullName>
    </submittedName>
</protein>
<evidence type="ECO:0000313" key="2">
    <source>
        <dbReference type="Proteomes" id="UP000325641"/>
    </source>
</evidence>
<evidence type="ECO:0000313" key="1">
    <source>
        <dbReference type="EMBL" id="QFI74744.1"/>
    </source>
</evidence>
<dbReference type="AlphaFoldDB" id="A0A5P6PA11"/>
<dbReference type="EMBL" id="CP044543">
    <property type="protein sequence ID" value="QFI74744.1"/>
    <property type="molecule type" value="Genomic_DNA"/>
</dbReference>
<name>A0A5P6PA11_9BRAD</name>
<gene>
    <name evidence="1" type="ORF">F8237_21435</name>
</gene>
<sequence>MTTKLTRPPTREEQSRIDHIDSVTRSFFGRDPDSTPKGGFLSKKRGRVHPAVVRAQTRLRTARWRMERERRKRPTATQVGLALVESLVTADLEAMLDRANPDFMLVQRTLLALEARGFDLAETKAMLRKLRNRYVDPADRQGEATESTGTPIWPKSWGPAPIF</sequence>
<proteinExistence type="predicted"/>
<dbReference type="RefSeq" id="WP_151647677.1">
    <property type="nucleotide sequence ID" value="NZ_CP044543.1"/>
</dbReference>
<organism evidence="1 2">
    <name type="scientific">Bradyrhizobium betae</name>
    <dbReference type="NCBI Taxonomy" id="244734"/>
    <lineage>
        <taxon>Bacteria</taxon>
        <taxon>Pseudomonadati</taxon>
        <taxon>Pseudomonadota</taxon>
        <taxon>Alphaproteobacteria</taxon>
        <taxon>Hyphomicrobiales</taxon>
        <taxon>Nitrobacteraceae</taxon>
        <taxon>Bradyrhizobium</taxon>
    </lineage>
</organism>
<dbReference type="Proteomes" id="UP000325641">
    <property type="component" value="Chromosome"/>
</dbReference>
<reference evidence="2" key="1">
    <citation type="submission" date="2019-10" db="EMBL/GenBank/DDBJ databases">
        <title>Complete Genome Sequence of Bradyrhizobium betae type strain PL7HG1T.</title>
        <authorList>
            <person name="Bromfield E.S.P."/>
            <person name="Cloutier S."/>
        </authorList>
    </citation>
    <scope>NUCLEOTIDE SEQUENCE [LARGE SCALE GENOMIC DNA]</scope>
    <source>
        <strain evidence="2">PL7HG1</strain>
    </source>
</reference>
<accession>A0A5P6PA11</accession>
<dbReference type="OrthoDB" id="8235288at2"/>